<evidence type="ECO:0000256" key="7">
    <source>
        <dbReference type="ARBA" id="ARBA00023136"/>
    </source>
</evidence>
<feature type="transmembrane region" description="Helical" evidence="9">
    <location>
        <begin position="83"/>
        <end position="105"/>
    </location>
</feature>
<feature type="transmembrane region" description="Helical" evidence="9">
    <location>
        <begin position="12"/>
        <end position="32"/>
    </location>
</feature>
<evidence type="ECO:0000256" key="3">
    <source>
        <dbReference type="ARBA" id="ARBA00022475"/>
    </source>
</evidence>
<reference evidence="11 12" key="1">
    <citation type="submission" date="2019-03" db="EMBL/GenBank/DDBJ databases">
        <title>Jiella endophytica sp. nov., a novel endophytic bacterium isolated from root of Ficus microcarpa Linn. f.</title>
        <authorList>
            <person name="Tuo L."/>
        </authorList>
    </citation>
    <scope>NUCLEOTIDE SEQUENCE [LARGE SCALE GENOMIC DNA]</scope>
    <source>
        <strain evidence="11 12">CBS5Q-3</strain>
    </source>
</reference>
<dbReference type="GO" id="GO:0015740">
    <property type="term" value="P:C4-dicarboxylate transport"/>
    <property type="evidence" value="ECO:0007669"/>
    <property type="project" value="TreeGrafter"/>
</dbReference>
<feature type="transmembrane region" description="Helical" evidence="9">
    <location>
        <begin position="125"/>
        <end position="143"/>
    </location>
</feature>
<evidence type="ECO:0000256" key="9">
    <source>
        <dbReference type="RuleBase" id="RU369079"/>
    </source>
</evidence>
<feature type="transmembrane region" description="Helical" evidence="9">
    <location>
        <begin position="44"/>
        <end position="62"/>
    </location>
</feature>
<name>A0A4Y8RSA8_9HYPH</name>
<comment type="function">
    <text evidence="9">Part of the tripartite ATP-independent periplasmic (TRAP) transport system.</text>
</comment>
<keyword evidence="5 9" id="KW-0812">Transmembrane</keyword>
<protein>
    <recommendedName>
        <fullName evidence="9">TRAP transporter small permease protein</fullName>
    </recommendedName>
</protein>
<dbReference type="RefSeq" id="WP_134759621.1">
    <property type="nucleotide sequence ID" value="NZ_SOZD01000001.1"/>
</dbReference>
<dbReference type="PANTHER" id="PTHR35011:SF2">
    <property type="entry name" value="2,3-DIKETO-L-GULONATE TRAP TRANSPORTER SMALL PERMEASE PROTEIN YIAM"/>
    <property type="match status" value="1"/>
</dbReference>
<dbReference type="OrthoDB" id="4964541at2"/>
<comment type="caution">
    <text evidence="11">The sequence shown here is derived from an EMBL/GenBank/DDBJ whole genome shotgun (WGS) entry which is preliminary data.</text>
</comment>
<dbReference type="AlphaFoldDB" id="A0A4Y8RSA8"/>
<evidence type="ECO:0000313" key="11">
    <source>
        <dbReference type="EMBL" id="TFF27220.1"/>
    </source>
</evidence>
<dbReference type="GO" id="GO:0005886">
    <property type="term" value="C:plasma membrane"/>
    <property type="evidence" value="ECO:0007669"/>
    <property type="project" value="UniProtKB-SubCell"/>
</dbReference>
<feature type="domain" description="Tripartite ATP-independent periplasmic transporters DctQ component" evidence="10">
    <location>
        <begin position="20"/>
        <end position="151"/>
    </location>
</feature>
<dbReference type="PANTHER" id="PTHR35011">
    <property type="entry name" value="2,3-DIKETO-L-GULONATE TRAP TRANSPORTER SMALL PERMEASE PROTEIN YIAM"/>
    <property type="match status" value="1"/>
</dbReference>
<dbReference type="InterPro" id="IPR055348">
    <property type="entry name" value="DctQ"/>
</dbReference>
<evidence type="ECO:0000256" key="6">
    <source>
        <dbReference type="ARBA" id="ARBA00022989"/>
    </source>
</evidence>
<dbReference type="Proteomes" id="UP000298179">
    <property type="component" value="Unassembled WGS sequence"/>
</dbReference>
<keyword evidence="3" id="KW-1003">Cell membrane</keyword>
<accession>A0A4Y8RSA8</accession>
<dbReference type="InterPro" id="IPR007387">
    <property type="entry name" value="TRAP_DctQ"/>
</dbReference>
<evidence type="ECO:0000256" key="4">
    <source>
        <dbReference type="ARBA" id="ARBA00022519"/>
    </source>
</evidence>
<keyword evidence="2 9" id="KW-0813">Transport</keyword>
<keyword evidence="7 9" id="KW-0472">Membrane</keyword>
<evidence type="ECO:0000256" key="5">
    <source>
        <dbReference type="ARBA" id="ARBA00022692"/>
    </source>
</evidence>
<evidence type="ECO:0000313" key="12">
    <source>
        <dbReference type="Proteomes" id="UP000298179"/>
    </source>
</evidence>
<keyword evidence="12" id="KW-1185">Reference proteome</keyword>
<sequence>MRHLLDEAEKIVCAVIFLTMTALGFVNVVVRYLTSYSFAATQELLLDGFLLLTVFGAAIAARRGEHLAVTLFTDFLPGPARRLAVALSAALSILLLALSAWYAYGLVLNQYQSGVTSSGMQIPEWYATVGLPVGFALIAIRLLQAGFSEWRQAGADGLYGRGDGKGEI</sequence>
<keyword evidence="4 9" id="KW-0997">Cell inner membrane</keyword>
<gene>
    <name evidence="11" type="ORF">E3C22_01695</name>
</gene>
<evidence type="ECO:0000259" key="10">
    <source>
        <dbReference type="Pfam" id="PF04290"/>
    </source>
</evidence>
<dbReference type="Pfam" id="PF04290">
    <property type="entry name" value="DctQ"/>
    <property type="match status" value="1"/>
</dbReference>
<evidence type="ECO:0000256" key="1">
    <source>
        <dbReference type="ARBA" id="ARBA00004429"/>
    </source>
</evidence>
<dbReference type="GO" id="GO:0022857">
    <property type="term" value="F:transmembrane transporter activity"/>
    <property type="evidence" value="ECO:0007669"/>
    <property type="project" value="UniProtKB-UniRule"/>
</dbReference>
<comment type="similarity">
    <text evidence="8 9">Belongs to the TRAP transporter small permease family.</text>
</comment>
<evidence type="ECO:0000256" key="8">
    <source>
        <dbReference type="ARBA" id="ARBA00038436"/>
    </source>
</evidence>
<keyword evidence="6 9" id="KW-1133">Transmembrane helix</keyword>
<comment type="subcellular location">
    <subcellularLocation>
        <location evidence="1 9">Cell inner membrane</location>
        <topology evidence="1 9">Multi-pass membrane protein</topology>
    </subcellularLocation>
</comment>
<organism evidence="11 12">
    <name type="scientific">Jiella endophytica</name>
    <dbReference type="NCBI Taxonomy" id="2558362"/>
    <lineage>
        <taxon>Bacteria</taxon>
        <taxon>Pseudomonadati</taxon>
        <taxon>Pseudomonadota</taxon>
        <taxon>Alphaproteobacteria</taxon>
        <taxon>Hyphomicrobiales</taxon>
        <taxon>Aurantimonadaceae</taxon>
        <taxon>Jiella</taxon>
    </lineage>
</organism>
<proteinExistence type="inferred from homology"/>
<comment type="subunit">
    <text evidence="9">The complex comprises the extracytoplasmic solute receptor protein and the two transmembrane proteins.</text>
</comment>
<evidence type="ECO:0000256" key="2">
    <source>
        <dbReference type="ARBA" id="ARBA00022448"/>
    </source>
</evidence>
<dbReference type="EMBL" id="SOZD01000001">
    <property type="protein sequence ID" value="TFF27220.1"/>
    <property type="molecule type" value="Genomic_DNA"/>
</dbReference>